<evidence type="ECO:0000313" key="2">
    <source>
        <dbReference type="Proteomes" id="UP000015100"/>
    </source>
</evidence>
<accession>S8BT51</accession>
<sequence>MDIRTARWHPSRLNHHFITNYLAKAKDKYKSPTPLTMCTAFFLEELIRSERTLETTIMTNDKKFDRHQIFVMPFKSNTLETTRSEISYEEDEEEEEESNKWSLYLVVRGEMMVSRFPPEQGDGNLVIISLGEGNAECENAILQLLYQTAKYPLPKDCMAYAFRVENPDEIHERHLSPSHTRYLDSIESKEKKARWREIWKTIGVVEALLNEPAKTITEILRSDGRIARLETPRV</sequence>
<dbReference type="OMA" id="NAECENA"/>
<gene>
    <name evidence="1" type="ORF">H072_7892</name>
</gene>
<name>S8BT51_DACHA</name>
<dbReference type="OrthoDB" id="5294078at2759"/>
<dbReference type="EMBL" id="AQGS01000570">
    <property type="protein sequence ID" value="EPS38372.1"/>
    <property type="molecule type" value="Genomic_DNA"/>
</dbReference>
<dbReference type="HOGENOM" id="CLU_1219677_0_0_1"/>
<organism evidence="1 2">
    <name type="scientific">Dactylellina haptotyla (strain CBS 200.50)</name>
    <name type="common">Nematode-trapping fungus</name>
    <name type="synonym">Monacrosporium haptotylum</name>
    <dbReference type="NCBI Taxonomy" id="1284197"/>
    <lineage>
        <taxon>Eukaryota</taxon>
        <taxon>Fungi</taxon>
        <taxon>Dikarya</taxon>
        <taxon>Ascomycota</taxon>
        <taxon>Pezizomycotina</taxon>
        <taxon>Orbiliomycetes</taxon>
        <taxon>Orbiliales</taxon>
        <taxon>Orbiliaceae</taxon>
        <taxon>Dactylellina</taxon>
    </lineage>
</organism>
<comment type="caution">
    <text evidence="1">The sequence shown here is derived from an EMBL/GenBank/DDBJ whole genome shotgun (WGS) entry which is preliminary data.</text>
</comment>
<proteinExistence type="predicted"/>
<reference evidence="1 2" key="1">
    <citation type="journal article" date="2013" name="PLoS Genet.">
        <title>Genomic mechanisms accounting for the adaptation to parasitism in nematode-trapping fungi.</title>
        <authorList>
            <person name="Meerupati T."/>
            <person name="Andersson K.M."/>
            <person name="Friman E."/>
            <person name="Kumar D."/>
            <person name="Tunlid A."/>
            <person name="Ahren D."/>
        </authorList>
    </citation>
    <scope>NUCLEOTIDE SEQUENCE [LARGE SCALE GENOMIC DNA]</scope>
    <source>
        <strain evidence="1 2">CBS 200.50</strain>
    </source>
</reference>
<dbReference type="AlphaFoldDB" id="S8BT51"/>
<keyword evidence="2" id="KW-1185">Reference proteome</keyword>
<protein>
    <submittedName>
        <fullName evidence="1">Uncharacterized protein</fullName>
    </submittedName>
</protein>
<dbReference type="Proteomes" id="UP000015100">
    <property type="component" value="Unassembled WGS sequence"/>
</dbReference>
<reference evidence="2" key="2">
    <citation type="submission" date="2013-04" db="EMBL/GenBank/DDBJ databases">
        <title>Genomic mechanisms accounting for the adaptation to parasitism in nematode-trapping fungi.</title>
        <authorList>
            <person name="Ahren D.G."/>
        </authorList>
    </citation>
    <scope>NUCLEOTIDE SEQUENCE [LARGE SCALE GENOMIC DNA]</scope>
    <source>
        <strain evidence="2">CBS 200.50</strain>
    </source>
</reference>
<evidence type="ECO:0000313" key="1">
    <source>
        <dbReference type="EMBL" id="EPS38372.1"/>
    </source>
</evidence>